<evidence type="ECO:0000256" key="2">
    <source>
        <dbReference type="SAM" id="SignalP"/>
    </source>
</evidence>
<dbReference type="AlphaFoldDB" id="A0A0F4GAH3"/>
<accession>A0A0F4GAH3</accession>
<name>A0A0F4GAH3_9PEZI</name>
<evidence type="ECO:0000313" key="3">
    <source>
        <dbReference type="EMBL" id="KJX93210.1"/>
    </source>
</evidence>
<feature type="chain" id="PRO_5002468286" evidence="2">
    <location>
        <begin position="18"/>
        <end position="213"/>
    </location>
</feature>
<feature type="region of interest" description="Disordered" evidence="1">
    <location>
        <begin position="121"/>
        <end position="154"/>
    </location>
</feature>
<comment type="caution">
    <text evidence="3">The sequence shown here is derived from an EMBL/GenBank/DDBJ whole genome shotgun (WGS) entry which is preliminary data.</text>
</comment>
<evidence type="ECO:0000256" key="1">
    <source>
        <dbReference type="SAM" id="MobiDB-lite"/>
    </source>
</evidence>
<proteinExistence type="predicted"/>
<dbReference type="OrthoDB" id="5394300at2759"/>
<feature type="signal peptide" evidence="2">
    <location>
        <begin position="1"/>
        <end position="17"/>
    </location>
</feature>
<reference evidence="3 4" key="1">
    <citation type="submission" date="2015-03" db="EMBL/GenBank/DDBJ databases">
        <title>RNA-seq based gene annotation and comparative genomics of four Zymoseptoria species reveal species-specific pathogenicity related genes and transposable element activity.</title>
        <authorList>
            <person name="Grandaubert J."/>
            <person name="Bhattacharyya A."/>
            <person name="Stukenbrock E.H."/>
        </authorList>
    </citation>
    <scope>NUCLEOTIDE SEQUENCE [LARGE SCALE GENOMIC DNA]</scope>
    <source>
        <strain evidence="3 4">Zb18110</strain>
    </source>
</reference>
<dbReference type="EMBL" id="LAFY01004324">
    <property type="protein sequence ID" value="KJX93210.1"/>
    <property type="molecule type" value="Genomic_DNA"/>
</dbReference>
<gene>
    <name evidence="3" type="ORF">TI39_contig4365g00001</name>
</gene>
<evidence type="ECO:0000313" key="4">
    <source>
        <dbReference type="Proteomes" id="UP000033647"/>
    </source>
</evidence>
<feature type="compositionally biased region" description="Low complexity" evidence="1">
    <location>
        <begin position="129"/>
        <end position="148"/>
    </location>
</feature>
<keyword evidence="2" id="KW-0732">Signal</keyword>
<organism evidence="3 4">
    <name type="scientific">Zymoseptoria brevis</name>
    <dbReference type="NCBI Taxonomy" id="1047168"/>
    <lineage>
        <taxon>Eukaryota</taxon>
        <taxon>Fungi</taxon>
        <taxon>Dikarya</taxon>
        <taxon>Ascomycota</taxon>
        <taxon>Pezizomycotina</taxon>
        <taxon>Dothideomycetes</taxon>
        <taxon>Dothideomycetidae</taxon>
        <taxon>Mycosphaerellales</taxon>
        <taxon>Mycosphaerellaceae</taxon>
        <taxon>Zymoseptoria</taxon>
    </lineage>
</organism>
<keyword evidence="4" id="KW-1185">Reference proteome</keyword>
<sequence length="213" mass="22851">MHSTLTFVLLGASLTLAVERKQPDVQVGHTIKIRTLPGSNLFLRQYESCDIGYTECGPACMLISSECCVSSGGMGSCPIGYYCDGTGAEAGCCERGKICSGLSGECTDRSKRCGDGCIPESETCDESDSPTPTGTSSGSSPTSTSSGGTTSGGESVLSCDVGEEECDTGYDLFSADDHFFADDFYHHSEQDHWYIDANERRNVFSFAFSFWRR</sequence>
<protein>
    <submittedName>
        <fullName evidence="3">Uncharacterized protein</fullName>
    </submittedName>
</protein>
<dbReference type="Proteomes" id="UP000033647">
    <property type="component" value="Unassembled WGS sequence"/>
</dbReference>